<dbReference type="Proteomes" id="UP000828390">
    <property type="component" value="Unassembled WGS sequence"/>
</dbReference>
<dbReference type="AlphaFoldDB" id="A0A9D4I255"/>
<accession>A0A9D4I255</accession>
<evidence type="ECO:0000313" key="1">
    <source>
        <dbReference type="EMBL" id="KAH3741489.1"/>
    </source>
</evidence>
<reference evidence="1" key="1">
    <citation type="journal article" date="2019" name="bioRxiv">
        <title>The Genome of the Zebra Mussel, Dreissena polymorpha: A Resource for Invasive Species Research.</title>
        <authorList>
            <person name="McCartney M.A."/>
            <person name="Auch B."/>
            <person name="Kono T."/>
            <person name="Mallez S."/>
            <person name="Zhang Y."/>
            <person name="Obille A."/>
            <person name="Becker A."/>
            <person name="Abrahante J.E."/>
            <person name="Garbe J."/>
            <person name="Badalamenti J.P."/>
            <person name="Herman A."/>
            <person name="Mangelson H."/>
            <person name="Liachko I."/>
            <person name="Sullivan S."/>
            <person name="Sone E.D."/>
            <person name="Koren S."/>
            <person name="Silverstein K.A.T."/>
            <person name="Beckman K.B."/>
            <person name="Gohl D.M."/>
        </authorList>
    </citation>
    <scope>NUCLEOTIDE SEQUENCE</scope>
    <source>
        <strain evidence="1">Duluth1</strain>
        <tissue evidence="1">Whole animal</tissue>
    </source>
</reference>
<dbReference type="EMBL" id="JAIWYP010000011">
    <property type="protein sequence ID" value="KAH3741489.1"/>
    <property type="molecule type" value="Genomic_DNA"/>
</dbReference>
<keyword evidence="2" id="KW-1185">Reference proteome</keyword>
<comment type="caution">
    <text evidence="1">The sequence shown here is derived from an EMBL/GenBank/DDBJ whole genome shotgun (WGS) entry which is preliminary data.</text>
</comment>
<gene>
    <name evidence="1" type="ORF">DPMN_048214</name>
</gene>
<name>A0A9D4I255_DREPO</name>
<protein>
    <submittedName>
        <fullName evidence="1">Uncharacterized protein</fullName>
    </submittedName>
</protein>
<organism evidence="1 2">
    <name type="scientific">Dreissena polymorpha</name>
    <name type="common">Zebra mussel</name>
    <name type="synonym">Mytilus polymorpha</name>
    <dbReference type="NCBI Taxonomy" id="45954"/>
    <lineage>
        <taxon>Eukaryota</taxon>
        <taxon>Metazoa</taxon>
        <taxon>Spiralia</taxon>
        <taxon>Lophotrochozoa</taxon>
        <taxon>Mollusca</taxon>
        <taxon>Bivalvia</taxon>
        <taxon>Autobranchia</taxon>
        <taxon>Heteroconchia</taxon>
        <taxon>Euheterodonta</taxon>
        <taxon>Imparidentia</taxon>
        <taxon>Neoheterodontei</taxon>
        <taxon>Myida</taxon>
        <taxon>Dreissenoidea</taxon>
        <taxon>Dreissenidae</taxon>
        <taxon>Dreissena</taxon>
    </lineage>
</organism>
<evidence type="ECO:0000313" key="2">
    <source>
        <dbReference type="Proteomes" id="UP000828390"/>
    </source>
</evidence>
<reference evidence="1" key="2">
    <citation type="submission" date="2020-11" db="EMBL/GenBank/DDBJ databases">
        <authorList>
            <person name="McCartney M.A."/>
            <person name="Auch B."/>
            <person name="Kono T."/>
            <person name="Mallez S."/>
            <person name="Becker A."/>
            <person name="Gohl D.M."/>
            <person name="Silverstein K.A.T."/>
            <person name="Koren S."/>
            <person name="Bechman K.B."/>
            <person name="Herman A."/>
            <person name="Abrahante J.E."/>
            <person name="Garbe J."/>
        </authorList>
    </citation>
    <scope>NUCLEOTIDE SEQUENCE</scope>
    <source>
        <strain evidence="1">Duluth1</strain>
        <tissue evidence="1">Whole animal</tissue>
    </source>
</reference>
<sequence length="58" mass="6665">MIIKTDDAILRLLTYEVSGLNGDPFRLRNIHGDYAVALFNVHSVRPHQQEAVEKTMNR</sequence>
<proteinExistence type="predicted"/>